<protein>
    <submittedName>
        <fullName evidence="2">CYTH domain-containing protein</fullName>
    </submittedName>
</protein>
<dbReference type="WBParaSite" id="JU765_v2.g20546.t1">
    <property type="protein sequence ID" value="JU765_v2.g20546.t1"/>
    <property type="gene ID" value="JU765_v2.g20546"/>
</dbReference>
<organism evidence="1 2">
    <name type="scientific">Panagrolaimus sp. JU765</name>
    <dbReference type="NCBI Taxonomy" id="591449"/>
    <lineage>
        <taxon>Eukaryota</taxon>
        <taxon>Metazoa</taxon>
        <taxon>Ecdysozoa</taxon>
        <taxon>Nematoda</taxon>
        <taxon>Chromadorea</taxon>
        <taxon>Rhabditida</taxon>
        <taxon>Tylenchina</taxon>
        <taxon>Panagrolaimomorpha</taxon>
        <taxon>Panagrolaimoidea</taxon>
        <taxon>Panagrolaimidae</taxon>
        <taxon>Panagrolaimus</taxon>
    </lineage>
</organism>
<evidence type="ECO:0000313" key="1">
    <source>
        <dbReference type="Proteomes" id="UP000887576"/>
    </source>
</evidence>
<accession>A0AC34QYG6</accession>
<dbReference type="Proteomes" id="UP000887576">
    <property type="component" value="Unplaced"/>
</dbReference>
<reference evidence="2" key="1">
    <citation type="submission" date="2022-11" db="UniProtKB">
        <authorList>
            <consortium name="WormBaseParasite"/>
        </authorList>
    </citation>
    <scope>IDENTIFICATION</scope>
</reference>
<evidence type="ECO:0000313" key="2">
    <source>
        <dbReference type="WBParaSite" id="JU765_v2.g20546.t1"/>
    </source>
</evidence>
<sequence>MAMGNSSESESCDFRCLTVVALCPDPDAFELAVFHLTDSLGHLSTEECTYFNVIRGELKLRVKKPNHNKDGELIAYKRVETPLEGVYLAEGSSTFVQNVDLIRNTLRVSISELGTLNVKRRVFTSDQITINLDKLEGIGTYAEIDLGIATPQPTEADYEQIKRIQDALGIKQGQLVPYSYLELFRKLKLSDSGLDDESNQSDG</sequence>
<proteinExistence type="predicted"/>
<name>A0AC34QYG6_9BILA</name>